<dbReference type="GO" id="GO:0046854">
    <property type="term" value="P:phosphatidylinositol phosphate biosynthetic process"/>
    <property type="evidence" value="ECO:0007669"/>
    <property type="project" value="InterPro"/>
</dbReference>
<dbReference type="FunFam" id="3.30.540.10:FF:000003">
    <property type="entry name" value="Inositol-1-monophosphatase"/>
    <property type="match status" value="1"/>
</dbReference>
<evidence type="ECO:0000256" key="6">
    <source>
        <dbReference type="ARBA" id="ARBA00022842"/>
    </source>
</evidence>
<dbReference type="GO" id="GO:0008934">
    <property type="term" value="F:inositol monophosphate 1-phosphatase activity"/>
    <property type="evidence" value="ECO:0007669"/>
    <property type="project" value="InterPro"/>
</dbReference>
<evidence type="ECO:0000256" key="7">
    <source>
        <dbReference type="PIRSR" id="PIRSR600760-2"/>
    </source>
</evidence>
<dbReference type="Pfam" id="PF00459">
    <property type="entry name" value="Inositol_P"/>
    <property type="match status" value="1"/>
</dbReference>
<feature type="binding site" evidence="7">
    <location>
        <position position="89"/>
    </location>
    <ligand>
        <name>Mg(2+)</name>
        <dbReference type="ChEBI" id="CHEBI:18420"/>
        <label>1</label>
        <note>catalytic</note>
    </ligand>
</feature>
<feature type="binding site" evidence="7">
    <location>
        <position position="91"/>
    </location>
    <ligand>
        <name>Mg(2+)</name>
        <dbReference type="ChEBI" id="CHEBI:18420"/>
        <label>1</label>
        <note>catalytic</note>
    </ligand>
</feature>
<comment type="similarity">
    <text evidence="3 8">Belongs to the inositol monophosphatase superfamily.</text>
</comment>
<dbReference type="InterPro" id="IPR020583">
    <property type="entry name" value="Inositol_monoP_metal-BS"/>
</dbReference>
<dbReference type="AlphaFoldDB" id="A0A1I7IGY3"/>
<feature type="binding site" evidence="7">
    <location>
        <position position="92"/>
    </location>
    <ligand>
        <name>Mg(2+)</name>
        <dbReference type="ChEBI" id="CHEBI:18420"/>
        <label>1</label>
        <note>catalytic</note>
    </ligand>
</feature>
<dbReference type="GO" id="GO:0046872">
    <property type="term" value="F:metal ion binding"/>
    <property type="evidence" value="ECO:0007669"/>
    <property type="project" value="UniProtKB-KW"/>
</dbReference>
<dbReference type="Proteomes" id="UP000183656">
    <property type="component" value="Unassembled WGS sequence"/>
</dbReference>
<accession>A0A1I7IGY3</accession>
<name>A0A1I7IGY3_9BURK</name>
<dbReference type="InterPro" id="IPR022337">
    <property type="entry name" value="Inositol_monophosphatase_SuhB"/>
</dbReference>
<sequence>MSSNLHPMLNVAIKAARAAGAIINRAALDVEAVRISQKQVNDFVTEVDHAAEQAIIETLLTAYPGHGILAEETGNTHGAKHSDYVWIIDPLDGTTNFIHGFPVYCVSIAMAFKGKIEHAVVYDPTRNDLFTATRGRGAFMNDRRIRVSKRTQLKDCLISTGFPFRPGDNFKNYMAMMADLMPRTAGLRRPGAAALDLAYVAAGFADGFFESGLSIWDVAAGSLLVTEAGGLIGNFTGEADFLEQKECLAASPRIYGQLVPLLGKYSKFASAGEKAALRQAGERPATAEEADETKTSEASDMPPAQDGESA</sequence>
<evidence type="ECO:0000256" key="1">
    <source>
        <dbReference type="ARBA" id="ARBA00001033"/>
    </source>
</evidence>
<keyword evidence="4 7" id="KW-0479">Metal-binding</keyword>
<dbReference type="Gene3D" id="3.30.540.10">
    <property type="entry name" value="Fructose-1,6-Bisphosphatase, subunit A, domain 1"/>
    <property type="match status" value="1"/>
</dbReference>
<dbReference type="EC" id="3.1.3.25" evidence="8"/>
<dbReference type="PRINTS" id="PR01959">
    <property type="entry name" value="SBIMPHPHTASE"/>
</dbReference>
<comment type="cofactor">
    <cofactor evidence="2 7 8">
        <name>Mg(2+)</name>
        <dbReference type="ChEBI" id="CHEBI:18420"/>
    </cofactor>
</comment>
<dbReference type="PRINTS" id="PR00377">
    <property type="entry name" value="IMPHPHTASES"/>
</dbReference>
<evidence type="ECO:0000256" key="8">
    <source>
        <dbReference type="RuleBase" id="RU364068"/>
    </source>
</evidence>
<protein>
    <recommendedName>
        <fullName evidence="8">Inositol-1-monophosphatase</fullName>
        <ecNumber evidence="8">3.1.3.25</ecNumber>
    </recommendedName>
</protein>
<dbReference type="RefSeq" id="WP_054257128.1">
    <property type="nucleotide sequence ID" value="NZ_CYIG01000031.1"/>
</dbReference>
<reference evidence="10 11" key="1">
    <citation type="submission" date="2016-10" db="EMBL/GenBank/DDBJ databases">
        <authorList>
            <person name="de Groot N.N."/>
        </authorList>
    </citation>
    <scope>NUCLEOTIDE SEQUENCE [LARGE SCALE GENOMIC DNA]</scope>
    <source>
        <strain evidence="10 11">R-24608</strain>
    </source>
</reference>
<evidence type="ECO:0000256" key="4">
    <source>
        <dbReference type="ARBA" id="ARBA00022723"/>
    </source>
</evidence>
<organism evidence="10 11">
    <name type="scientific">Paenacidovorax caeni</name>
    <dbReference type="NCBI Taxonomy" id="343013"/>
    <lineage>
        <taxon>Bacteria</taxon>
        <taxon>Pseudomonadati</taxon>
        <taxon>Pseudomonadota</taxon>
        <taxon>Betaproteobacteria</taxon>
        <taxon>Burkholderiales</taxon>
        <taxon>Comamonadaceae</taxon>
        <taxon>Paenacidovorax</taxon>
    </lineage>
</organism>
<dbReference type="CDD" id="cd01639">
    <property type="entry name" value="IMPase"/>
    <property type="match status" value="1"/>
</dbReference>
<dbReference type="SUPFAM" id="SSF56655">
    <property type="entry name" value="Carbohydrate phosphatase"/>
    <property type="match status" value="1"/>
</dbReference>
<dbReference type="PROSITE" id="PS00629">
    <property type="entry name" value="IMP_1"/>
    <property type="match status" value="1"/>
</dbReference>
<dbReference type="PANTHER" id="PTHR20854:SF4">
    <property type="entry name" value="INOSITOL-1-MONOPHOSPHATASE-RELATED"/>
    <property type="match status" value="1"/>
</dbReference>
<dbReference type="EMBL" id="FPBX01000016">
    <property type="protein sequence ID" value="SFU72179.1"/>
    <property type="molecule type" value="Genomic_DNA"/>
</dbReference>
<dbReference type="GO" id="GO:0006020">
    <property type="term" value="P:inositol metabolic process"/>
    <property type="evidence" value="ECO:0007669"/>
    <property type="project" value="TreeGrafter"/>
</dbReference>
<dbReference type="Gene3D" id="3.40.190.80">
    <property type="match status" value="1"/>
</dbReference>
<evidence type="ECO:0000256" key="3">
    <source>
        <dbReference type="ARBA" id="ARBA00009759"/>
    </source>
</evidence>
<keyword evidence="11" id="KW-1185">Reference proteome</keyword>
<proteinExistence type="inferred from homology"/>
<dbReference type="InterPro" id="IPR020550">
    <property type="entry name" value="Inositol_monophosphatase_CS"/>
</dbReference>
<dbReference type="PANTHER" id="PTHR20854">
    <property type="entry name" value="INOSITOL MONOPHOSPHATASE"/>
    <property type="match status" value="1"/>
</dbReference>
<dbReference type="PROSITE" id="PS00630">
    <property type="entry name" value="IMP_2"/>
    <property type="match status" value="1"/>
</dbReference>
<dbReference type="InterPro" id="IPR033942">
    <property type="entry name" value="IMPase"/>
</dbReference>
<keyword evidence="5 8" id="KW-0378">Hydrolase</keyword>
<feature type="region of interest" description="Disordered" evidence="9">
    <location>
        <begin position="276"/>
        <end position="310"/>
    </location>
</feature>
<evidence type="ECO:0000256" key="5">
    <source>
        <dbReference type="ARBA" id="ARBA00022801"/>
    </source>
</evidence>
<evidence type="ECO:0000313" key="10">
    <source>
        <dbReference type="EMBL" id="SFU72179.1"/>
    </source>
</evidence>
<dbReference type="GO" id="GO:0007165">
    <property type="term" value="P:signal transduction"/>
    <property type="evidence" value="ECO:0007669"/>
    <property type="project" value="TreeGrafter"/>
</dbReference>
<evidence type="ECO:0000256" key="2">
    <source>
        <dbReference type="ARBA" id="ARBA00001946"/>
    </source>
</evidence>
<dbReference type="OrthoDB" id="9785695at2"/>
<evidence type="ECO:0000256" key="9">
    <source>
        <dbReference type="SAM" id="MobiDB-lite"/>
    </source>
</evidence>
<keyword evidence="6 7" id="KW-0460">Magnesium</keyword>
<feature type="binding site" evidence="7">
    <location>
        <position position="217"/>
    </location>
    <ligand>
        <name>Mg(2+)</name>
        <dbReference type="ChEBI" id="CHEBI:18420"/>
        <label>1</label>
        <note>catalytic</note>
    </ligand>
</feature>
<dbReference type="InterPro" id="IPR000760">
    <property type="entry name" value="Inositol_monophosphatase-like"/>
</dbReference>
<comment type="catalytic activity">
    <reaction evidence="1 8">
        <text>a myo-inositol phosphate + H2O = myo-inositol + phosphate</text>
        <dbReference type="Rhea" id="RHEA:24056"/>
        <dbReference type="ChEBI" id="CHEBI:15377"/>
        <dbReference type="ChEBI" id="CHEBI:17268"/>
        <dbReference type="ChEBI" id="CHEBI:43474"/>
        <dbReference type="ChEBI" id="CHEBI:84139"/>
        <dbReference type="EC" id="3.1.3.25"/>
    </reaction>
</comment>
<gene>
    <name evidence="10" type="ORF">SAMN04489707_101668</name>
</gene>
<feature type="binding site" evidence="7">
    <location>
        <position position="71"/>
    </location>
    <ligand>
        <name>Mg(2+)</name>
        <dbReference type="ChEBI" id="CHEBI:18420"/>
        <label>1</label>
        <note>catalytic</note>
    </ligand>
</feature>
<dbReference type="STRING" id="343013.SAMN04489707_101668"/>
<evidence type="ECO:0000313" key="11">
    <source>
        <dbReference type="Proteomes" id="UP000183656"/>
    </source>
</evidence>